<dbReference type="Proteomes" id="UP000308092">
    <property type="component" value="Unassembled WGS sequence"/>
</dbReference>
<reference evidence="2 3" key="1">
    <citation type="submission" date="2019-03" db="EMBL/GenBank/DDBJ databases">
        <title>The genome sequence of a newly discovered highly antifungal drug resistant Aspergillus species, Aspergillus tanneri NIH 1004.</title>
        <authorList>
            <person name="Mounaud S."/>
            <person name="Singh I."/>
            <person name="Joardar V."/>
            <person name="Pakala S."/>
            <person name="Pakala S."/>
            <person name="Venepally P."/>
            <person name="Hoover J."/>
            <person name="Nierman W."/>
            <person name="Chung J."/>
            <person name="Losada L."/>
        </authorList>
    </citation>
    <scope>NUCLEOTIDE SEQUENCE [LARGE SCALE GENOMIC DNA]</scope>
    <source>
        <strain evidence="2 3">NIH1004</strain>
    </source>
</reference>
<evidence type="ECO:0000313" key="4">
    <source>
        <dbReference type="Proteomes" id="UP000324241"/>
    </source>
</evidence>
<dbReference type="OrthoDB" id="4225201at2759"/>
<protein>
    <submittedName>
        <fullName evidence="2">Uncharacterized protein</fullName>
    </submittedName>
</protein>
<dbReference type="EMBL" id="QUQM01000001">
    <property type="protein sequence ID" value="KAA8650723.1"/>
    <property type="molecule type" value="Genomic_DNA"/>
</dbReference>
<proteinExistence type="predicted"/>
<dbReference type="EMBL" id="SOSA01000155">
    <property type="protein sequence ID" value="THC95488.1"/>
    <property type="molecule type" value="Genomic_DNA"/>
</dbReference>
<sequence>MPSVASVNWKYQPLELNIGVVKSACNGNDIFLNGDDLVYNWNGSFGYGFESVGDVNVGNKVGFTASFKQVHKPVILRLRTTPADISSNISSAEDWRNTDKIEFPLDAEQTKETQPDETIEQQWDYLHRLKARSRQLDLQISRKSGKPEKAAAGLPEHTVELGELQKYWLQI</sequence>
<dbReference type="GeneID" id="54326113"/>
<evidence type="ECO:0000313" key="1">
    <source>
        <dbReference type="EMBL" id="KAA8650723.1"/>
    </source>
</evidence>
<keyword evidence="3" id="KW-1185">Reference proteome</keyword>
<organism evidence="2 3">
    <name type="scientific">Aspergillus tanneri</name>
    <dbReference type="NCBI Taxonomy" id="1220188"/>
    <lineage>
        <taxon>Eukaryota</taxon>
        <taxon>Fungi</taxon>
        <taxon>Dikarya</taxon>
        <taxon>Ascomycota</taxon>
        <taxon>Pezizomycotina</taxon>
        <taxon>Eurotiomycetes</taxon>
        <taxon>Eurotiomycetidae</taxon>
        <taxon>Eurotiales</taxon>
        <taxon>Aspergillaceae</taxon>
        <taxon>Aspergillus</taxon>
        <taxon>Aspergillus subgen. Circumdati</taxon>
    </lineage>
</organism>
<dbReference type="Proteomes" id="UP000324241">
    <property type="component" value="Unassembled WGS sequence"/>
</dbReference>
<name>A0A4S3JLD4_9EURO</name>
<reference evidence="1 4" key="2">
    <citation type="submission" date="2019-08" db="EMBL/GenBank/DDBJ databases">
        <title>The genome sequence of a newly discovered highly antifungal drug resistant Aspergillus species, Aspergillus tanneri NIH 1004.</title>
        <authorList>
            <person name="Mounaud S."/>
            <person name="Singh I."/>
            <person name="Joardar V."/>
            <person name="Pakala S."/>
            <person name="Pakala S."/>
            <person name="Venepally P."/>
            <person name="Chung J.K."/>
            <person name="Losada L."/>
            <person name="Nierman W.C."/>
        </authorList>
    </citation>
    <scope>NUCLEOTIDE SEQUENCE [LARGE SCALE GENOMIC DNA]</scope>
    <source>
        <strain evidence="1 4">NIH1004</strain>
    </source>
</reference>
<dbReference type="RefSeq" id="XP_033430084.1">
    <property type="nucleotide sequence ID" value="XM_033568089.1"/>
</dbReference>
<accession>A0A4S3JLD4</accession>
<evidence type="ECO:0000313" key="3">
    <source>
        <dbReference type="Proteomes" id="UP000308092"/>
    </source>
</evidence>
<dbReference type="AlphaFoldDB" id="A0A4S3JLD4"/>
<dbReference type="STRING" id="1220188.A0A4S3JLD4"/>
<comment type="caution">
    <text evidence="2">The sequence shown here is derived from an EMBL/GenBank/DDBJ whole genome shotgun (WGS) entry which is preliminary data.</text>
</comment>
<evidence type="ECO:0000313" key="2">
    <source>
        <dbReference type="EMBL" id="THC95488.1"/>
    </source>
</evidence>
<gene>
    <name evidence="1" type="ORF">ATNIH1004_003411</name>
    <name evidence="2" type="ORF">EYZ11_005043</name>
</gene>
<dbReference type="VEuPathDB" id="FungiDB:EYZ11_005043"/>